<dbReference type="SMART" id="SM00320">
    <property type="entry name" value="WD40"/>
    <property type="match status" value="4"/>
</dbReference>
<feature type="repeat" description="WD" evidence="1">
    <location>
        <begin position="459"/>
        <end position="500"/>
    </location>
</feature>
<dbReference type="Gene3D" id="2.130.10.10">
    <property type="entry name" value="YVTN repeat-like/Quinoprotein amine dehydrogenase"/>
    <property type="match status" value="1"/>
</dbReference>
<dbReference type="InterPro" id="IPR052993">
    <property type="entry name" value="CFA-57"/>
</dbReference>
<protein>
    <submittedName>
        <fullName evidence="3">Uncharacterized protein</fullName>
    </submittedName>
</protein>
<feature type="coiled-coil region" evidence="2">
    <location>
        <begin position="611"/>
        <end position="685"/>
    </location>
</feature>
<feature type="coiled-coil region" evidence="2">
    <location>
        <begin position="811"/>
        <end position="838"/>
    </location>
</feature>
<evidence type="ECO:0000256" key="2">
    <source>
        <dbReference type="SAM" id="Coils"/>
    </source>
</evidence>
<sequence length="983" mass="115513">MKEPISVKVTVSQEPETLHHVSFHPLNHLDVYVFGNRLLKLFRFVRNKHKQFNFPKIVPQDFKCYSWDAKQRLLVGTGSGRVLCIEGRYLKLDFNVFQYLNLPNDAARMHGVTAIVSYSHGFITACGTKYVQFFESIDNDNYKFVRDVLLPSDTLENNKLCDQIIKWMVVNPSEEVLVISTNMKQMYSTQVNPPETKNKTESNVFDVLVQPFHYKHITGCCVSLWKPFIATSSLDGSIKVWNRETFNLEFSKNFSEEVYSISMHPMGLFLLAGFSDELRFMYILRDDFKLFRDINIRRCTHCNFSRGGHMFAAVNNNFIQVYSSITFEMLANLKGHNGKVQATAWCMDDNNLISCGLDGAVYEWEIKTEKRIGECVLKSCACNDVAVNTDNKKLYVVSSDRSLNEIHKSNILQTFLSRKFLYTSVALSWSNTMLFVGTNDGYIRSMACPPIRGGKWCNYPCHSLETTHMIFTTDDRYLISTSRDASIAIWKVNNAEDENLKSDQGTVYPNEILIPKSDVEKRNCLISKLKIHIEELENEMEYKMRLKTMNYNKINEISENNQKIEILKVKNEILEKDKSKQEAECIEEISHINENHSQELQLIESVTDKKLLEEDENCKNLENMLIVVQEKNKQEIKELEEKQEILFDQLIEEYEKKLVDLEKKMEQCTENILLQQKECEEMQKRIEVDAEMELVSRKTNFEQLLFQERDFTSELKHENSVLKKKVLKFSTKLKASDEECNNYKLGIERLKIIINRKEDWIKHLGEVLHIREEKPRGEGKHFYDLVQKNMETMKLKTDLDFKHIIELRQCLQEREDEINTMRVEMKIMQRQQEKLTNQLTNRDCSTKETKQKLVATSRELDRVRTRLDRKSALLYTFYSDLVDCISFIDDHQKLKGSIKALYEKYNQKNIKKIIASYKNRNVSIHKKWNRQRYNFEYMVHKLKIITKDTVEKVTLQNCVLTTRSNIIREKLSLVREKNRFLLP</sequence>
<dbReference type="SUPFAM" id="SSF50978">
    <property type="entry name" value="WD40 repeat-like"/>
    <property type="match status" value="2"/>
</dbReference>
<dbReference type="PROSITE" id="PS50082">
    <property type="entry name" value="WD_REPEATS_2"/>
    <property type="match status" value="2"/>
</dbReference>
<dbReference type="InterPro" id="IPR001680">
    <property type="entry name" value="WD40_rpt"/>
</dbReference>
<keyword evidence="1" id="KW-0853">WD repeat</keyword>
<name>A0A0L8G963_OCTBM</name>
<dbReference type="AlphaFoldDB" id="A0A0L8G963"/>
<dbReference type="InterPro" id="IPR036322">
    <property type="entry name" value="WD40_repeat_dom_sf"/>
</dbReference>
<feature type="coiled-coil region" evidence="2">
    <location>
        <begin position="519"/>
        <end position="584"/>
    </location>
</feature>
<evidence type="ECO:0000313" key="3">
    <source>
        <dbReference type="EMBL" id="KOF73418.1"/>
    </source>
</evidence>
<dbReference type="Pfam" id="PF00400">
    <property type="entry name" value="WD40"/>
    <property type="match status" value="3"/>
</dbReference>
<dbReference type="PANTHER" id="PTHR32215">
    <property type="entry name" value="CILIA- AND FLAGELLA-ASSOCIATED PROTEIN 57"/>
    <property type="match status" value="1"/>
</dbReference>
<dbReference type="PANTHER" id="PTHR32215:SF0">
    <property type="entry name" value="CILIA- AND FLAGELLA-ASSOCIATED PROTEIN 57"/>
    <property type="match status" value="1"/>
</dbReference>
<dbReference type="OrthoDB" id="10251741at2759"/>
<feature type="repeat" description="WD" evidence="1">
    <location>
        <begin position="333"/>
        <end position="374"/>
    </location>
</feature>
<gene>
    <name evidence="3" type="ORF">OCBIM_22037898mg</name>
</gene>
<dbReference type="InterPro" id="IPR015943">
    <property type="entry name" value="WD40/YVTN_repeat-like_dom_sf"/>
</dbReference>
<accession>A0A0L8G963</accession>
<dbReference type="EMBL" id="KQ423154">
    <property type="protein sequence ID" value="KOF73418.1"/>
    <property type="molecule type" value="Genomic_DNA"/>
</dbReference>
<reference evidence="3" key="1">
    <citation type="submission" date="2015-07" db="EMBL/GenBank/DDBJ databases">
        <title>MeaNS - Measles Nucleotide Surveillance Program.</title>
        <authorList>
            <person name="Tran T."/>
            <person name="Druce J."/>
        </authorList>
    </citation>
    <scope>NUCLEOTIDE SEQUENCE</scope>
    <source>
        <strain evidence="3">UCB-OBI-ISO-001</strain>
        <tissue evidence="3">Gonad</tissue>
    </source>
</reference>
<dbReference type="PROSITE" id="PS50294">
    <property type="entry name" value="WD_REPEATS_REGION"/>
    <property type="match status" value="1"/>
</dbReference>
<dbReference type="OMA" id="QCTENIL"/>
<proteinExistence type="predicted"/>
<evidence type="ECO:0000256" key="1">
    <source>
        <dbReference type="PROSITE-ProRule" id="PRU00221"/>
    </source>
</evidence>
<keyword evidence="2" id="KW-0175">Coiled coil</keyword>
<organism evidence="3">
    <name type="scientific">Octopus bimaculoides</name>
    <name type="common">California two-spotted octopus</name>
    <dbReference type="NCBI Taxonomy" id="37653"/>
    <lineage>
        <taxon>Eukaryota</taxon>
        <taxon>Metazoa</taxon>
        <taxon>Spiralia</taxon>
        <taxon>Lophotrochozoa</taxon>
        <taxon>Mollusca</taxon>
        <taxon>Cephalopoda</taxon>
        <taxon>Coleoidea</taxon>
        <taxon>Octopodiformes</taxon>
        <taxon>Octopoda</taxon>
        <taxon>Incirrata</taxon>
        <taxon>Octopodidae</taxon>
        <taxon>Octopus</taxon>
    </lineage>
</organism>
<dbReference type="STRING" id="37653.A0A0L8G963"/>